<organism evidence="6 7">
    <name type="scientific">Cylindrobasidium torrendii FP15055 ss-10</name>
    <dbReference type="NCBI Taxonomy" id="1314674"/>
    <lineage>
        <taxon>Eukaryota</taxon>
        <taxon>Fungi</taxon>
        <taxon>Dikarya</taxon>
        <taxon>Basidiomycota</taxon>
        <taxon>Agaricomycotina</taxon>
        <taxon>Agaricomycetes</taxon>
        <taxon>Agaricomycetidae</taxon>
        <taxon>Agaricales</taxon>
        <taxon>Marasmiineae</taxon>
        <taxon>Physalacriaceae</taxon>
        <taxon>Cylindrobasidium</taxon>
    </lineage>
</organism>
<evidence type="ECO:0000256" key="3">
    <source>
        <dbReference type="ARBA" id="ARBA00037882"/>
    </source>
</evidence>
<dbReference type="SUPFAM" id="SSF56436">
    <property type="entry name" value="C-type lectin-like"/>
    <property type="match status" value="1"/>
</dbReference>
<evidence type="ECO:0000313" key="6">
    <source>
        <dbReference type="EMBL" id="KIY66916.1"/>
    </source>
</evidence>
<accession>A0A0D7BBN8</accession>
<gene>
    <name evidence="6" type="ORF">CYLTODRAFT_454937</name>
</gene>
<evidence type="ECO:0000313" key="7">
    <source>
        <dbReference type="Proteomes" id="UP000054007"/>
    </source>
</evidence>
<dbReference type="Pfam" id="PF03781">
    <property type="entry name" value="FGE-sulfatase"/>
    <property type="match status" value="2"/>
</dbReference>
<feature type="domain" description="Sulfatase-modifying factor enzyme-like" evidence="4">
    <location>
        <begin position="394"/>
        <end position="488"/>
    </location>
</feature>
<reference evidence="6 7" key="1">
    <citation type="journal article" date="2015" name="Fungal Genet. Biol.">
        <title>Evolution of novel wood decay mechanisms in Agaricales revealed by the genome sequences of Fistulina hepatica and Cylindrobasidium torrendii.</title>
        <authorList>
            <person name="Floudas D."/>
            <person name="Held B.W."/>
            <person name="Riley R."/>
            <person name="Nagy L.G."/>
            <person name="Koehler G."/>
            <person name="Ransdell A.S."/>
            <person name="Younus H."/>
            <person name="Chow J."/>
            <person name="Chiniquy J."/>
            <person name="Lipzen A."/>
            <person name="Tritt A."/>
            <person name="Sun H."/>
            <person name="Haridas S."/>
            <person name="LaButti K."/>
            <person name="Ohm R.A."/>
            <person name="Kues U."/>
            <person name="Blanchette R.A."/>
            <person name="Grigoriev I.V."/>
            <person name="Minto R.E."/>
            <person name="Hibbett D.S."/>
        </authorList>
    </citation>
    <scope>NUCLEOTIDE SEQUENCE [LARGE SCALE GENOMIC DNA]</scope>
    <source>
        <strain evidence="6 7">FP15055 ss-10</strain>
    </source>
</reference>
<dbReference type="Pfam" id="PF12867">
    <property type="entry name" value="DinB_2"/>
    <property type="match status" value="1"/>
</dbReference>
<evidence type="ECO:0008006" key="8">
    <source>
        <dbReference type="Google" id="ProtNLM"/>
    </source>
</evidence>
<dbReference type="PANTHER" id="PTHR43397">
    <property type="entry name" value="ERGOTHIONEINE BIOSYNTHESIS PROTEIN 1"/>
    <property type="match status" value="1"/>
</dbReference>
<dbReference type="InterPro" id="IPR005532">
    <property type="entry name" value="SUMF_dom"/>
</dbReference>
<dbReference type="Proteomes" id="UP000054007">
    <property type="component" value="Unassembled WGS sequence"/>
</dbReference>
<evidence type="ECO:0000259" key="4">
    <source>
        <dbReference type="Pfam" id="PF03781"/>
    </source>
</evidence>
<dbReference type="OrthoDB" id="659at2759"/>
<protein>
    <recommendedName>
        <fullName evidence="8">DUF323-domain-containing protein</fullName>
    </recommendedName>
</protein>
<dbReference type="AlphaFoldDB" id="A0A0D7BBN8"/>
<dbReference type="InterPro" id="IPR016187">
    <property type="entry name" value="CTDL_fold"/>
</dbReference>
<dbReference type="STRING" id="1314674.A0A0D7BBN8"/>
<sequence>MLAALKSIPLHHSQASESCATFDVVPRCSSSSPVSDTSSYDSSDSDECPTLSADSWNVVPANCKSKDLSQVLFTKQSTVGVAFADTTDAPCLVAGWKPSAPFSSPLEYFPANAQHLRILSAAGLRPLLGSADNDSKCTTYLVERPPVVFPPVSAVSSLTSTPKLLAPPPANVPTLDEWRTLWKIWDLVTLEMIPGEMLHQKPIDLRHKCLFYIGHIPTFLDMLLSKAIGGEPTEPKHFWKIFERGIDPHVDDPDHCHNHSEVPERDEDWPVIETVMGFRDGVRARLASLYDDLQAGKRQLTRNIARTLLMTLEHEAWHVETLLYMLIQRAGTGTLPPPGFTVPPWHLLKEQWSNTPAPTSDTVILGPATLAIGHDDSEADDFSPEFEYQVHAHEFGWDNESPARTVSVGAFRASWRPVSNGEFLAFLEGPGKGKVQVPRTWESEREVKTMYGPVTMDVAREWPVLTSYDDLEVYAQWKGGRLPNEHELRLFLDTYDVGHEGGANIGFRNWHPVPATAGASQDGRGSNGGVWEWTSSKLDTHDGFVPTKLFTGYSEDFFDGVHHVVLGASYATIPRLCRRTVRNFYQHNYPYAWVSARVVYDI</sequence>
<dbReference type="InterPro" id="IPR042095">
    <property type="entry name" value="SUMF_sf"/>
</dbReference>
<keyword evidence="1" id="KW-0560">Oxidoreductase</keyword>
<proteinExistence type="predicted"/>
<dbReference type="EMBL" id="KN880540">
    <property type="protein sequence ID" value="KIY66916.1"/>
    <property type="molecule type" value="Genomic_DNA"/>
</dbReference>
<dbReference type="InterPro" id="IPR051128">
    <property type="entry name" value="EgtD_Methyltrsf_superfamily"/>
</dbReference>
<dbReference type="Gene3D" id="3.90.1580.10">
    <property type="entry name" value="paralog of FGE (formylglycine-generating enzyme)"/>
    <property type="match status" value="1"/>
</dbReference>
<comment type="pathway">
    <text evidence="3">Amino-acid biosynthesis; ergothioneine biosynthesis.</text>
</comment>
<evidence type="ECO:0000259" key="5">
    <source>
        <dbReference type="Pfam" id="PF12867"/>
    </source>
</evidence>
<keyword evidence="7" id="KW-1185">Reference proteome</keyword>
<keyword evidence="2" id="KW-0408">Iron</keyword>
<evidence type="ECO:0000256" key="2">
    <source>
        <dbReference type="ARBA" id="ARBA00023004"/>
    </source>
</evidence>
<feature type="domain" description="DinB-like" evidence="5">
    <location>
        <begin position="190"/>
        <end position="321"/>
    </location>
</feature>
<feature type="domain" description="Sulfatase-modifying factor enzyme-like" evidence="4">
    <location>
        <begin position="526"/>
        <end position="599"/>
    </location>
</feature>
<dbReference type="PANTHER" id="PTHR43397:SF1">
    <property type="entry name" value="ERGOTHIONEINE BIOSYNTHESIS PROTEIN 1"/>
    <property type="match status" value="1"/>
</dbReference>
<dbReference type="InterPro" id="IPR024775">
    <property type="entry name" value="DinB-like"/>
</dbReference>
<name>A0A0D7BBN8_9AGAR</name>
<evidence type="ECO:0000256" key="1">
    <source>
        <dbReference type="ARBA" id="ARBA00023002"/>
    </source>
</evidence>